<evidence type="ECO:0000313" key="2">
    <source>
        <dbReference type="Proteomes" id="UP000199695"/>
    </source>
</evidence>
<dbReference type="Proteomes" id="UP000199695">
    <property type="component" value="Unassembled WGS sequence"/>
</dbReference>
<sequence>MDTQTLVREGVRLAASSGDAKAEEKRGKASFDPAGRYYLESYQVKIEDGQAIAKAETKIEAVFWRELPPFTYQFEARAPVIQ</sequence>
<name>A0A1H8HQN9_9BACL</name>
<gene>
    <name evidence="1" type="ORF">SAMN05444955_1153</name>
</gene>
<dbReference type="EMBL" id="FOCQ01000015">
    <property type="protein sequence ID" value="SEN58600.1"/>
    <property type="molecule type" value="Genomic_DNA"/>
</dbReference>
<protein>
    <submittedName>
        <fullName evidence="1">Uncharacterized protein</fullName>
    </submittedName>
</protein>
<dbReference type="AlphaFoldDB" id="A0A1H8HQN9"/>
<evidence type="ECO:0000313" key="1">
    <source>
        <dbReference type="EMBL" id="SEN58600.1"/>
    </source>
</evidence>
<dbReference type="RefSeq" id="WP_139179516.1">
    <property type="nucleotide sequence ID" value="NZ_FOCQ01000015.1"/>
</dbReference>
<dbReference type="OrthoDB" id="2990270at2"/>
<proteinExistence type="predicted"/>
<keyword evidence="2" id="KW-1185">Reference proteome</keyword>
<accession>A0A1H8HQN9</accession>
<reference evidence="1 2" key="1">
    <citation type="submission" date="2016-10" db="EMBL/GenBank/DDBJ databases">
        <authorList>
            <person name="de Groot N.N."/>
        </authorList>
    </citation>
    <scope>NUCLEOTIDE SEQUENCE [LARGE SCALE GENOMIC DNA]</scope>
    <source>
        <strain evidence="1 2">DSM 46701</strain>
    </source>
</reference>
<organism evidence="1 2">
    <name type="scientific">Lihuaxuella thermophila</name>
    <dbReference type="NCBI Taxonomy" id="1173111"/>
    <lineage>
        <taxon>Bacteria</taxon>
        <taxon>Bacillati</taxon>
        <taxon>Bacillota</taxon>
        <taxon>Bacilli</taxon>
        <taxon>Bacillales</taxon>
        <taxon>Thermoactinomycetaceae</taxon>
        <taxon>Lihuaxuella</taxon>
    </lineage>
</organism>